<comment type="caution">
    <text evidence="2">The sequence shown here is derived from an EMBL/GenBank/DDBJ whole genome shotgun (WGS) entry which is preliminary data.</text>
</comment>
<sequence length="272" mass="30720">MPRVRSKAETSWHRPRPDLFASADARLTRALTHHPHHHIAKRTTTSSYRALTRGRPQRDAHARWAIQQRHRRDNTARQPRAHSPHRPPDSELECTTCRVPARLYTSTRPSLRLSRCTPTPSSTTTPRVHHRRPSPPHTTAPRSPLPRVRKAHEARMINRRARTRAKRAHDTATTTSAFVNEADAATERLDHCLYSALARSSQEAAAHTSERDAPRPCPPDRAHSRPHNKHTRPPAAAHHTVNVVTHSSPPCSRFDSSARRSTPESPPMHDGS</sequence>
<dbReference type="Proteomes" id="UP001215598">
    <property type="component" value="Unassembled WGS sequence"/>
</dbReference>
<protein>
    <submittedName>
        <fullName evidence="2">Uncharacterized protein</fullName>
    </submittedName>
</protein>
<evidence type="ECO:0000313" key="2">
    <source>
        <dbReference type="EMBL" id="KAJ7768808.1"/>
    </source>
</evidence>
<dbReference type="EMBL" id="JARKIB010000019">
    <property type="protein sequence ID" value="KAJ7768808.1"/>
    <property type="molecule type" value="Genomic_DNA"/>
</dbReference>
<feature type="region of interest" description="Disordered" evidence="1">
    <location>
        <begin position="203"/>
        <end position="272"/>
    </location>
</feature>
<gene>
    <name evidence="2" type="ORF">B0H16DRAFT_1780820</name>
</gene>
<feature type="compositionally biased region" description="Basic and acidic residues" evidence="1">
    <location>
        <begin position="208"/>
        <end position="223"/>
    </location>
</feature>
<proteinExistence type="predicted"/>
<dbReference type="AlphaFoldDB" id="A0AAD7NNV4"/>
<evidence type="ECO:0000313" key="3">
    <source>
        <dbReference type="Proteomes" id="UP001215598"/>
    </source>
</evidence>
<feature type="region of interest" description="Disordered" evidence="1">
    <location>
        <begin position="108"/>
        <end position="149"/>
    </location>
</feature>
<reference evidence="2" key="1">
    <citation type="submission" date="2023-03" db="EMBL/GenBank/DDBJ databases">
        <title>Massive genome expansion in bonnet fungi (Mycena s.s.) driven by repeated elements and novel gene families across ecological guilds.</title>
        <authorList>
            <consortium name="Lawrence Berkeley National Laboratory"/>
            <person name="Harder C.B."/>
            <person name="Miyauchi S."/>
            <person name="Viragh M."/>
            <person name="Kuo A."/>
            <person name="Thoen E."/>
            <person name="Andreopoulos B."/>
            <person name="Lu D."/>
            <person name="Skrede I."/>
            <person name="Drula E."/>
            <person name="Henrissat B."/>
            <person name="Morin E."/>
            <person name="Kohler A."/>
            <person name="Barry K."/>
            <person name="LaButti K."/>
            <person name="Morin E."/>
            <person name="Salamov A."/>
            <person name="Lipzen A."/>
            <person name="Mereny Z."/>
            <person name="Hegedus B."/>
            <person name="Baldrian P."/>
            <person name="Stursova M."/>
            <person name="Weitz H."/>
            <person name="Taylor A."/>
            <person name="Grigoriev I.V."/>
            <person name="Nagy L.G."/>
            <person name="Martin F."/>
            <person name="Kauserud H."/>
        </authorList>
    </citation>
    <scope>NUCLEOTIDE SEQUENCE</scope>
    <source>
        <strain evidence="2">CBHHK182m</strain>
    </source>
</reference>
<keyword evidence="3" id="KW-1185">Reference proteome</keyword>
<organism evidence="2 3">
    <name type="scientific">Mycena metata</name>
    <dbReference type="NCBI Taxonomy" id="1033252"/>
    <lineage>
        <taxon>Eukaryota</taxon>
        <taxon>Fungi</taxon>
        <taxon>Dikarya</taxon>
        <taxon>Basidiomycota</taxon>
        <taxon>Agaricomycotina</taxon>
        <taxon>Agaricomycetes</taxon>
        <taxon>Agaricomycetidae</taxon>
        <taxon>Agaricales</taxon>
        <taxon>Marasmiineae</taxon>
        <taxon>Mycenaceae</taxon>
        <taxon>Mycena</taxon>
    </lineage>
</organism>
<evidence type="ECO:0000256" key="1">
    <source>
        <dbReference type="SAM" id="MobiDB-lite"/>
    </source>
</evidence>
<feature type="compositionally biased region" description="Low complexity" evidence="1">
    <location>
        <begin position="117"/>
        <end position="126"/>
    </location>
</feature>
<accession>A0AAD7NNV4</accession>
<feature type="region of interest" description="Disordered" evidence="1">
    <location>
        <begin position="34"/>
        <end position="92"/>
    </location>
</feature>
<name>A0AAD7NNV4_9AGAR</name>